<sequence>MVVSGSTDNTVRIWNIEDIFTGYHYDNETSTTLIEYKISNFTVNGDVKPGTYDVTANDFADNVSLGNDSGNLKDWLTIEVDEGERRGSVLL</sequence>
<organism evidence="2 3">
    <name type="scientific">Aspergillus cavernicola</name>
    <dbReference type="NCBI Taxonomy" id="176166"/>
    <lineage>
        <taxon>Eukaryota</taxon>
        <taxon>Fungi</taxon>
        <taxon>Dikarya</taxon>
        <taxon>Ascomycota</taxon>
        <taxon>Pezizomycotina</taxon>
        <taxon>Eurotiomycetes</taxon>
        <taxon>Eurotiomycetidae</taxon>
        <taxon>Eurotiales</taxon>
        <taxon>Aspergillaceae</taxon>
        <taxon>Aspergillus</taxon>
        <taxon>Aspergillus subgen. Nidulantes</taxon>
    </lineage>
</organism>
<evidence type="ECO:0000313" key="3">
    <source>
        <dbReference type="Proteomes" id="UP001610335"/>
    </source>
</evidence>
<evidence type="ECO:0000313" key="2">
    <source>
        <dbReference type="EMBL" id="KAL2827376.1"/>
    </source>
</evidence>
<keyword evidence="1" id="KW-0853">WD repeat</keyword>
<dbReference type="InterPro" id="IPR001680">
    <property type="entry name" value="WD40_rpt"/>
</dbReference>
<dbReference type="InterPro" id="IPR019775">
    <property type="entry name" value="WD40_repeat_CS"/>
</dbReference>
<protein>
    <submittedName>
        <fullName evidence="2">Uncharacterized protein</fullName>
    </submittedName>
</protein>
<gene>
    <name evidence="2" type="ORF">BDW59DRAFT_160338</name>
</gene>
<dbReference type="EMBL" id="JBFXLS010000025">
    <property type="protein sequence ID" value="KAL2827376.1"/>
    <property type="molecule type" value="Genomic_DNA"/>
</dbReference>
<feature type="repeat" description="WD" evidence="1">
    <location>
        <begin position="1"/>
        <end position="17"/>
    </location>
</feature>
<comment type="caution">
    <text evidence="2">The sequence shown here is derived from an EMBL/GenBank/DDBJ whole genome shotgun (WGS) entry which is preliminary data.</text>
</comment>
<keyword evidence="3" id="KW-1185">Reference proteome</keyword>
<reference evidence="2 3" key="1">
    <citation type="submission" date="2024-07" db="EMBL/GenBank/DDBJ databases">
        <title>Section-level genome sequencing and comparative genomics of Aspergillus sections Usti and Cavernicolus.</title>
        <authorList>
            <consortium name="Lawrence Berkeley National Laboratory"/>
            <person name="Nybo J.L."/>
            <person name="Vesth T.C."/>
            <person name="Theobald S."/>
            <person name="Frisvad J.C."/>
            <person name="Larsen T.O."/>
            <person name="Kjaerboelling I."/>
            <person name="Rothschild-Mancinelli K."/>
            <person name="Lyhne E.K."/>
            <person name="Kogle M.E."/>
            <person name="Barry K."/>
            <person name="Clum A."/>
            <person name="Na H."/>
            <person name="Ledsgaard L."/>
            <person name="Lin J."/>
            <person name="Lipzen A."/>
            <person name="Kuo A."/>
            <person name="Riley R."/>
            <person name="Mondo S."/>
            <person name="LaButti K."/>
            <person name="Haridas S."/>
            <person name="Pangalinan J."/>
            <person name="Salamov A.A."/>
            <person name="Simmons B.A."/>
            <person name="Magnuson J.K."/>
            <person name="Chen J."/>
            <person name="Drula E."/>
            <person name="Henrissat B."/>
            <person name="Wiebenga A."/>
            <person name="Lubbers R.J."/>
            <person name="Gomes A.C."/>
            <person name="Makela M.R."/>
            <person name="Stajich J."/>
            <person name="Grigoriev I.V."/>
            <person name="Mortensen U.H."/>
            <person name="De vries R.P."/>
            <person name="Baker S.E."/>
            <person name="Andersen M.R."/>
        </authorList>
    </citation>
    <scope>NUCLEOTIDE SEQUENCE [LARGE SCALE GENOMIC DNA]</scope>
    <source>
        <strain evidence="2 3">CBS 600.67</strain>
    </source>
</reference>
<dbReference type="Proteomes" id="UP001610335">
    <property type="component" value="Unassembled WGS sequence"/>
</dbReference>
<name>A0ABR4IHY7_9EURO</name>
<proteinExistence type="predicted"/>
<dbReference type="PROSITE" id="PS00678">
    <property type="entry name" value="WD_REPEATS_1"/>
    <property type="match status" value="1"/>
</dbReference>
<dbReference type="PROSITE" id="PS50294">
    <property type="entry name" value="WD_REPEATS_REGION"/>
    <property type="match status" value="1"/>
</dbReference>
<evidence type="ECO:0000256" key="1">
    <source>
        <dbReference type="PROSITE-ProRule" id="PRU00221"/>
    </source>
</evidence>
<dbReference type="PROSITE" id="PS50082">
    <property type="entry name" value="WD_REPEATS_2"/>
    <property type="match status" value="1"/>
</dbReference>
<accession>A0ABR4IHY7</accession>